<dbReference type="Pfam" id="PF15569">
    <property type="entry name" value="Imm40"/>
    <property type="match status" value="1"/>
</dbReference>
<evidence type="ECO:0000313" key="2">
    <source>
        <dbReference type="EMBL" id="MBE6267160.1"/>
    </source>
</evidence>
<proteinExistence type="predicted"/>
<dbReference type="AlphaFoldDB" id="A0A928BW88"/>
<gene>
    <name evidence="2" type="ORF">E7102_11975</name>
</gene>
<dbReference type="Proteomes" id="UP000763088">
    <property type="component" value="Unassembled WGS sequence"/>
</dbReference>
<protein>
    <recommendedName>
        <fullName evidence="1">Immunity protein 40 domain-containing protein</fullName>
    </recommendedName>
</protein>
<sequence length="116" mass="13428">MNEMSKILMEIPTVSLISIGVNGKAYLRDDALKIITFARENIVPVLGGDVYYKSRSDNDIHITYDNWYCNREELESLKEYADRSCDVAEHFITNYNCPKGYDAIFYIVLAEEWLTT</sequence>
<reference evidence="2" key="1">
    <citation type="submission" date="2019-04" db="EMBL/GenBank/DDBJ databases">
        <title>Evolution of Biomass-Degrading Anaerobic Consortia Revealed by Metagenomics.</title>
        <authorList>
            <person name="Peng X."/>
        </authorList>
    </citation>
    <scope>NUCLEOTIDE SEQUENCE</scope>
    <source>
        <strain evidence="2">SIG141</strain>
    </source>
</reference>
<feature type="domain" description="Immunity protein 40" evidence="1">
    <location>
        <begin position="15"/>
        <end position="109"/>
    </location>
</feature>
<name>A0A928BW88_XYLRU</name>
<dbReference type="InterPro" id="IPR029080">
    <property type="entry name" value="Imm40"/>
</dbReference>
<accession>A0A928BW88</accession>
<organism evidence="2 3">
    <name type="scientific">Xylanibacter ruminicola</name>
    <name type="common">Prevotella ruminicola</name>
    <dbReference type="NCBI Taxonomy" id="839"/>
    <lineage>
        <taxon>Bacteria</taxon>
        <taxon>Pseudomonadati</taxon>
        <taxon>Bacteroidota</taxon>
        <taxon>Bacteroidia</taxon>
        <taxon>Bacteroidales</taxon>
        <taxon>Prevotellaceae</taxon>
        <taxon>Xylanibacter</taxon>
    </lineage>
</organism>
<evidence type="ECO:0000259" key="1">
    <source>
        <dbReference type="Pfam" id="PF15569"/>
    </source>
</evidence>
<evidence type="ECO:0000313" key="3">
    <source>
        <dbReference type="Proteomes" id="UP000763088"/>
    </source>
</evidence>
<comment type="caution">
    <text evidence="2">The sequence shown here is derived from an EMBL/GenBank/DDBJ whole genome shotgun (WGS) entry which is preliminary data.</text>
</comment>
<dbReference type="EMBL" id="SUYD01000017">
    <property type="protein sequence ID" value="MBE6267160.1"/>
    <property type="molecule type" value="Genomic_DNA"/>
</dbReference>